<keyword evidence="1" id="KW-1133">Transmembrane helix</keyword>
<dbReference type="STRING" id="111780.Sta7437_2414"/>
<dbReference type="KEGG" id="scs:Sta7437_2414"/>
<dbReference type="RefSeq" id="WP_015193621.1">
    <property type="nucleotide sequence ID" value="NC_019748.1"/>
</dbReference>
<evidence type="ECO:0000313" key="2">
    <source>
        <dbReference type="EMBL" id="AFZ35953.1"/>
    </source>
</evidence>
<organism evidence="2 3">
    <name type="scientific">Stanieria cyanosphaera (strain ATCC 29371 / PCC 7437)</name>
    <dbReference type="NCBI Taxonomy" id="111780"/>
    <lineage>
        <taxon>Bacteria</taxon>
        <taxon>Bacillati</taxon>
        <taxon>Cyanobacteriota</taxon>
        <taxon>Cyanophyceae</taxon>
        <taxon>Pleurocapsales</taxon>
        <taxon>Dermocarpellaceae</taxon>
        <taxon>Stanieria</taxon>
    </lineage>
</organism>
<dbReference type="AlphaFoldDB" id="K9XTS9"/>
<keyword evidence="3" id="KW-1185">Reference proteome</keyword>
<protein>
    <submittedName>
        <fullName evidence="2">Solute carrier family 7 (Cationic amino acid transporter, y+ system), member 6</fullName>
    </submittedName>
</protein>
<accession>K9XTS9</accession>
<keyword evidence="1" id="KW-0812">Transmembrane</keyword>
<reference evidence="3" key="1">
    <citation type="journal article" date="2013" name="Proc. Natl. Acad. Sci. U.S.A.">
        <title>Improving the coverage of the cyanobacterial phylum using diversity-driven genome sequencing.</title>
        <authorList>
            <person name="Shih P.M."/>
            <person name="Wu D."/>
            <person name="Latifi A."/>
            <person name="Axen S.D."/>
            <person name="Fewer D.P."/>
            <person name="Talla E."/>
            <person name="Calteau A."/>
            <person name="Cai F."/>
            <person name="Tandeau de Marsac N."/>
            <person name="Rippka R."/>
            <person name="Herdman M."/>
            <person name="Sivonen K."/>
            <person name="Coursin T."/>
            <person name="Laurent T."/>
            <person name="Goodwin L."/>
            <person name="Nolan M."/>
            <person name="Davenport K.W."/>
            <person name="Han C.S."/>
            <person name="Rubin E.M."/>
            <person name="Eisen J.A."/>
            <person name="Woyke T."/>
            <person name="Gugger M."/>
            <person name="Kerfeld C.A."/>
        </authorList>
    </citation>
    <scope>NUCLEOTIDE SEQUENCE [LARGE SCALE GENOMIC DNA]</scope>
    <source>
        <strain evidence="3">ATCC 29371 / PCC 7437</strain>
    </source>
</reference>
<sequence length="71" mass="7943">MSWLIFLLIGLILIWIGLKVSEEVVQLSTAITAAILLVWGLVLTPQSLLLLIEIITILAVFRICMRCCECD</sequence>
<dbReference type="HOGENOM" id="CLU_181368_1_0_3"/>
<evidence type="ECO:0000256" key="1">
    <source>
        <dbReference type="SAM" id="Phobius"/>
    </source>
</evidence>
<dbReference type="Proteomes" id="UP000010473">
    <property type="component" value="Chromosome"/>
</dbReference>
<proteinExistence type="predicted"/>
<feature type="transmembrane region" description="Helical" evidence="1">
    <location>
        <begin position="31"/>
        <end position="61"/>
    </location>
</feature>
<evidence type="ECO:0000313" key="3">
    <source>
        <dbReference type="Proteomes" id="UP000010473"/>
    </source>
</evidence>
<dbReference type="eggNOG" id="ENOG5033JTY">
    <property type="taxonomic scope" value="Bacteria"/>
</dbReference>
<name>K9XTS9_STAC7</name>
<keyword evidence="1" id="KW-0472">Membrane</keyword>
<dbReference type="EMBL" id="CP003653">
    <property type="protein sequence ID" value="AFZ35953.1"/>
    <property type="molecule type" value="Genomic_DNA"/>
</dbReference>
<gene>
    <name evidence="2" type="ordered locus">Sta7437_2414</name>
</gene>